<reference evidence="1" key="1">
    <citation type="submission" date="2022-08" db="EMBL/GenBank/DDBJ databases">
        <title>Genome Sequence of Lecanicillium fungicola.</title>
        <authorList>
            <person name="Buettner E."/>
        </authorList>
    </citation>
    <scope>NUCLEOTIDE SEQUENCE</scope>
    <source>
        <strain evidence="1">Babe33</strain>
    </source>
</reference>
<dbReference type="EMBL" id="JANJQO010002217">
    <property type="protein sequence ID" value="KAJ2967693.1"/>
    <property type="molecule type" value="Genomic_DNA"/>
</dbReference>
<comment type="caution">
    <text evidence="1">The sequence shown here is derived from an EMBL/GenBank/DDBJ whole genome shotgun (WGS) entry which is preliminary data.</text>
</comment>
<accession>A0ACC1MLX9</accession>
<proteinExistence type="predicted"/>
<protein>
    <submittedName>
        <fullName evidence="1">Uncharacterized protein</fullName>
    </submittedName>
</protein>
<dbReference type="Proteomes" id="UP001143910">
    <property type="component" value="Unassembled WGS sequence"/>
</dbReference>
<evidence type="ECO:0000313" key="2">
    <source>
        <dbReference type="Proteomes" id="UP001143910"/>
    </source>
</evidence>
<evidence type="ECO:0000313" key="1">
    <source>
        <dbReference type="EMBL" id="KAJ2967693.1"/>
    </source>
</evidence>
<keyword evidence="2" id="KW-1185">Reference proteome</keyword>
<sequence>MPGFNIRPAIVKDGDFIIGAFDSVIPVLIAAGNEGQWGTELFSAKEGFSYSVCDDLIQSENLRVTGEGERIRTFIAEADRTPVAFITIRERHFSQHITSLDALRNYVEEAESLPGGYLYIDVLIADQRVPASLRRGAGAALVDHVKQHTRDMGARDVYVDCWSGGDGKLVE</sequence>
<name>A0ACC1MLX9_9HYPO</name>
<organism evidence="1 2">
    <name type="scientific">Zarea fungicola</name>
    <dbReference type="NCBI Taxonomy" id="93591"/>
    <lineage>
        <taxon>Eukaryota</taxon>
        <taxon>Fungi</taxon>
        <taxon>Dikarya</taxon>
        <taxon>Ascomycota</taxon>
        <taxon>Pezizomycotina</taxon>
        <taxon>Sordariomycetes</taxon>
        <taxon>Hypocreomycetidae</taxon>
        <taxon>Hypocreales</taxon>
        <taxon>Cordycipitaceae</taxon>
        <taxon>Zarea</taxon>
    </lineage>
</organism>
<gene>
    <name evidence="1" type="ORF">NQ176_g9538</name>
</gene>